<name>A0A8A3P501_9HELO</name>
<proteinExistence type="predicted"/>
<feature type="region of interest" description="Disordered" evidence="2">
    <location>
        <begin position="408"/>
        <end position="468"/>
    </location>
</feature>
<keyword evidence="1" id="KW-0289">Folate biosynthesis</keyword>
<dbReference type="Gene3D" id="3.30.1130.10">
    <property type="match status" value="2"/>
</dbReference>
<dbReference type="InterPro" id="IPR043133">
    <property type="entry name" value="GTP-CH-I_C/QueF"/>
</dbReference>
<evidence type="ECO:0000313" key="5">
    <source>
        <dbReference type="Proteomes" id="UP000672032"/>
    </source>
</evidence>
<evidence type="ECO:0000256" key="1">
    <source>
        <dbReference type="ARBA" id="ARBA00022909"/>
    </source>
</evidence>
<dbReference type="GO" id="GO:0046656">
    <property type="term" value="P:folic acid biosynthetic process"/>
    <property type="evidence" value="ECO:0007669"/>
    <property type="project" value="UniProtKB-KW"/>
</dbReference>
<evidence type="ECO:0000259" key="3">
    <source>
        <dbReference type="SMART" id="SM00905"/>
    </source>
</evidence>
<gene>
    <name evidence="4" type="ORF">DSL72_000817</name>
</gene>
<feature type="compositionally biased region" description="Low complexity" evidence="2">
    <location>
        <begin position="409"/>
        <end position="421"/>
    </location>
</feature>
<dbReference type="GO" id="GO:0004150">
    <property type="term" value="F:dihydroneopterin aldolase activity"/>
    <property type="evidence" value="ECO:0007669"/>
    <property type="project" value="InterPro"/>
</dbReference>
<keyword evidence="5" id="KW-1185">Reference proteome</keyword>
<sequence>MDSQVDPSHPSAAPSENYPPISNMTTMSRWELLKAREEPVAVIEIKDLQVEAFIGADAWGWDWDVKNCQSQPILVSMSLSLRQPFSTASEKDDLTEDTIHYGRLRSGIIESVSNFNSPQFNPMSPMYFCPGVLILHIAEYFSQVARLTTGKYINWSSYKVMLPKSSLFGAGISLTVETLYNAPSLKNKNGAWGAACTLRVHDLTVPIIIGMLDKERVRKQNVVANVEIDRYQSIGDLHWDIEQMILRTMEESSFQTLEALAEQIGKRVTRHILIPNLIAKVRSESAKANNKWESYSDDYKMVPWKKTEIINLCSTIKIKLEKPGIYIDTTPGVEMTMDIRPLPNSPYFSLWKGYKRLSTPKRPFEGSLNEWIAKNSPEGMTEGDSTMLDLAQQMEAFQASLAESRRFTSEVISRPSSSSKSIPGGLKNEESGLADLQRKMESFQAGFAQSKKNTDEINAQAQSSHSKP</sequence>
<feature type="domain" description="Dihydroneopterin aldolase/epimerase" evidence="3">
    <location>
        <begin position="198"/>
        <end position="299"/>
    </location>
</feature>
<accession>A0A8A3P501</accession>
<dbReference type="SMART" id="SM00905">
    <property type="entry name" value="FolB"/>
    <property type="match status" value="1"/>
</dbReference>
<dbReference type="Proteomes" id="UP000672032">
    <property type="component" value="Chromosome 2"/>
</dbReference>
<feature type="compositionally biased region" description="Polar residues" evidence="2">
    <location>
        <begin position="456"/>
        <end position="468"/>
    </location>
</feature>
<feature type="region of interest" description="Disordered" evidence="2">
    <location>
        <begin position="1"/>
        <end position="22"/>
    </location>
</feature>
<dbReference type="EMBL" id="CP063406">
    <property type="protein sequence ID" value="QSZ31254.1"/>
    <property type="molecule type" value="Genomic_DNA"/>
</dbReference>
<dbReference type="OrthoDB" id="5425486at2759"/>
<evidence type="ECO:0000313" key="4">
    <source>
        <dbReference type="EMBL" id="QSZ31254.1"/>
    </source>
</evidence>
<dbReference type="AlphaFoldDB" id="A0A8A3P501"/>
<evidence type="ECO:0000256" key="2">
    <source>
        <dbReference type="SAM" id="MobiDB-lite"/>
    </source>
</evidence>
<dbReference type="Pfam" id="PF02152">
    <property type="entry name" value="FolB"/>
    <property type="match status" value="1"/>
</dbReference>
<dbReference type="InterPro" id="IPR006157">
    <property type="entry name" value="FolB_dom"/>
</dbReference>
<protein>
    <recommendedName>
        <fullName evidence="3">Dihydroneopterin aldolase/epimerase domain-containing protein</fullName>
    </recommendedName>
</protein>
<reference evidence="4" key="1">
    <citation type="submission" date="2020-10" db="EMBL/GenBank/DDBJ databases">
        <title>Genome Sequence of Monilinia vaccinii-corymbosi Sheds Light on Mummy Berry Disease Infection of Blueberry and Mating Type.</title>
        <authorList>
            <person name="Yow A.G."/>
            <person name="Zhang Y."/>
            <person name="Bansal K."/>
            <person name="Eacker S.M."/>
            <person name="Sullivan S."/>
            <person name="Liachko I."/>
            <person name="Cubeta M.A."/>
            <person name="Rollins J.A."/>
            <person name="Ashrafi H."/>
        </authorList>
    </citation>
    <scope>NUCLEOTIDE SEQUENCE</scope>
    <source>
        <strain evidence="4">RL-1</strain>
    </source>
</reference>
<dbReference type="SUPFAM" id="SSF55620">
    <property type="entry name" value="Tetrahydrobiopterin biosynthesis enzymes-like"/>
    <property type="match status" value="1"/>
</dbReference>
<organism evidence="4 5">
    <name type="scientific">Monilinia vaccinii-corymbosi</name>
    <dbReference type="NCBI Taxonomy" id="61207"/>
    <lineage>
        <taxon>Eukaryota</taxon>
        <taxon>Fungi</taxon>
        <taxon>Dikarya</taxon>
        <taxon>Ascomycota</taxon>
        <taxon>Pezizomycotina</taxon>
        <taxon>Leotiomycetes</taxon>
        <taxon>Helotiales</taxon>
        <taxon>Sclerotiniaceae</taxon>
        <taxon>Monilinia</taxon>
    </lineage>
</organism>